<dbReference type="GO" id="GO:0000417">
    <property type="term" value="C:HIR complex"/>
    <property type="evidence" value="ECO:0007669"/>
    <property type="project" value="TreeGrafter"/>
</dbReference>
<evidence type="ECO:0000256" key="3">
    <source>
        <dbReference type="ARBA" id="ARBA00007306"/>
    </source>
</evidence>
<evidence type="ECO:0000256" key="12">
    <source>
        <dbReference type="SAM" id="MobiDB-lite"/>
    </source>
</evidence>
<keyword evidence="5 11" id="KW-0677">Repeat</keyword>
<keyword evidence="16" id="KW-1185">Reference proteome</keyword>
<keyword evidence="8 11" id="KW-0804">Transcription</keyword>
<dbReference type="SUPFAM" id="SSF50978">
    <property type="entry name" value="WD40 repeat-like"/>
    <property type="match status" value="1"/>
</dbReference>
<keyword evidence="6 11" id="KW-0156">Chromatin regulator</keyword>
<accession>A0A8S1ER93</accession>
<comment type="caution">
    <text evidence="15">The sequence shown here is derived from an EMBL/GenBank/DDBJ whole genome shotgun (WGS) entry which is preliminary data.</text>
</comment>
<dbReference type="InterPro" id="IPR011494">
    <property type="entry name" value="HIRA-like_C"/>
</dbReference>
<dbReference type="GO" id="GO:0031491">
    <property type="term" value="F:nucleosome binding"/>
    <property type="evidence" value="ECO:0007669"/>
    <property type="project" value="TreeGrafter"/>
</dbReference>
<dbReference type="InterPro" id="IPR019775">
    <property type="entry name" value="WD40_repeat_CS"/>
</dbReference>
<evidence type="ECO:0000256" key="2">
    <source>
        <dbReference type="ARBA" id="ARBA00004123"/>
    </source>
</evidence>
<dbReference type="PANTHER" id="PTHR13831">
    <property type="entry name" value="MEMBER OF THE HIR1 FAMILY OF WD-REPEAT PROTEINS"/>
    <property type="match status" value="1"/>
</dbReference>
<dbReference type="InterPro" id="IPR019015">
    <property type="entry name" value="HIRA_B_motif"/>
</dbReference>
<dbReference type="InterPro" id="IPR036322">
    <property type="entry name" value="WD40_repeat_dom_sf"/>
</dbReference>
<comment type="subcellular location">
    <subcellularLocation>
        <location evidence="2 11">Nucleus</location>
    </subcellularLocation>
</comment>
<feature type="repeat" description="WD" evidence="10">
    <location>
        <begin position="393"/>
        <end position="428"/>
    </location>
</feature>
<feature type="region of interest" description="Disordered" evidence="12">
    <location>
        <begin position="685"/>
        <end position="710"/>
    </location>
</feature>
<dbReference type="SUPFAM" id="SSF101898">
    <property type="entry name" value="NHL repeat"/>
    <property type="match status" value="1"/>
</dbReference>
<feature type="compositionally biased region" description="Low complexity" evidence="12">
    <location>
        <begin position="752"/>
        <end position="767"/>
    </location>
</feature>
<dbReference type="OrthoDB" id="1741719at2759"/>
<evidence type="ECO:0000256" key="8">
    <source>
        <dbReference type="ARBA" id="ARBA00023163"/>
    </source>
</evidence>
<dbReference type="GO" id="GO:0006355">
    <property type="term" value="P:regulation of DNA-templated transcription"/>
    <property type="evidence" value="ECO:0007669"/>
    <property type="project" value="InterPro"/>
</dbReference>
<feature type="compositionally biased region" description="Acidic residues" evidence="12">
    <location>
        <begin position="775"/>
        <end position="798"/>
    </location>
</feature>
<dbReference type="GO" id="GO:0006351">
    <property type="term" value="P:DNA-templated transcription"/>
    <property type="evidence" value="ECO:0007669"/>
    <property type="project" value="InterPro"/>
</dbReference>
<dbReference type="InterPro" id="IPR055410">
    <property type="entry name" value="Beta-prop_CAF1B_HIR1"/>
</dbReference>
<dbReference type="PANTHER" id="PTHR13831:SF0">
    <property type="entry name" value="PROTEIN HIRA"/>
    <property type="match status" value="1"/>
</dbReference>
<dbReference type="PROSITE" id="PS50294">
    <property type="entry name" value="WD_REPEATS_REGION"/>
    <property type="match status" value="2"/>
</dbReference>
<name>A0A8S1ER93_9PELO</name>
<reference evidence="15 16" key="1">
    <citation type="submission" date="2020-04" db="EMBL/GenBank/DDBJ databases">
        <authorList>
            <person name="Laetsch R D."/>
            <person name="Stevens L."/>
            <person name="Kumar S."/>
            <person name="Blaxter L. M."/>
        </authorList>
    </citation>
    <scope>NUCLEOTIDE SEQUENCE [LARGE SCALE GENOMIC DNA]</scope>
</reference>
<dbReference type="EMBL" id="CADEPM010000003">
    <property type="protein sequence ID" value="CAB3402598.1"/>
    <property type="molecule type" value="Genomic_DNA"/>
</dbReference>
<evidence type="ECO:0000256" key="11">
    <source>
        <dbReference type="RuleBase" id="RU364014"/>
    </source>
</evidence>
<evidence type="ECO:0000256" key="10">
    <source>
        <dbReference type="PROSITE-ProRule" id="PRU00221"/>
    </source>
</evidence>
<keyword evidence="11" id="KW-0678">Repressor</keyword>
<keyword evidence="4 10" id="KW-0853">WD repeat</keyword>
<dbReference type="Gene3D" id="2.130.10.10">
    <property type="entry name" value="YVTN repeat-like/Quinoprotein amine dehydrogenase"/>
    <property type="match status" value="2"/>
</dbReference>
<evidence type="ECO:0000259" key="14">
    <source>
        <dbReference type="Pfam" id="PF24105"/>
    </source>
</evidence>
<evidence type="ECO:0000256" key="7">
    <source>
        <dbReference type="ARBA" id="ARBA00023015"/>
    </source>
</evidence>
<dbReference type="Pfam" id="PF07569">
    <property type="entry name" value="Hira"/>
    <property type="match status" value="1"/>
</dbReference>
<dbReference type="GO" id="GO:0005634">
    <property type="term" value="C:nucleus"/>
    <property type="evidence" value="ECO:0007669"/>
    <property type="project" value="UniProtKB-SubCell"/>
</dbReference>
<keyword evidence="7 11" id="KW-0805">Transcription regulation</keyword>
<evidence type="ECO:0000313" key="16">
    <source>
        <dbReference type="Proteomes" id="UP000494206"/>
    </source>
</evidence>
<feature type="domain" description="CAF1B/HIR1 beta-propeller" evidence="14">
    <location>
        <begin position="302"/>
        <end position="622"/>
    </location>
</feature>
<sequence>MKRISDELNAKVDIADIEKIFATNIRNTIETIGLSAALHSAITNGRSYEIVIGLLEEYSETIKDALTDFRNIEPTLPTQSLCTSPLNDSVQLHRSRLSRSSRSRLAVKRNSPDAHVSKSLDFSMIECDRKASPRAEILEFQSFVDDTIMMDESTNNRGFMADISGNIETTIHRRSDSTLSFGSLSTVLSVGSDDLRNLDFQIEKETTEFAQLLNGGSSKENAQQQNSLMEWNRIRRNYPLETFVNDDELKTPKPRKNTMNSDEEMTPRNIWNVQLRSGSNRKVKIRRELQRQLNEDDVECKVGGTGLAIIWSSVPLESHKSKTDKSGAKSLCQIRLQAGANCCRWSMDGTKFAIGSDDSSVSVYTFLGRVNSAGSVLGTSGGSVERYKECAMLRTHNMEVLCVEWSPNGKYLASSSMDNTICIWNAKNFHEKIAVLRGHDSAVKGISFDPIGKYLASLSADKSLKLWQTDNWQCHTTITKPFEGSSQTTMFSRLDWTPDGKYLLAPTATNNDGPTVQIIERQTWSIERDLVGHRKATTCVRVLPRIMCYLHKNKKIQVSCIAVGSRDRAISVWLIPGLDRPVLAITHLFKHSVMDLSWCDNTLYACSQDGTIAVLSFKESEIGQALTSSAMSDLCYKSYCLRPPQYEGNSSMAVDDETNGFTGHDSSFNNSFVTCPEDVIARRKKEEEEKKKNAEEPNGKSKPVEDVPKKDDVKANECILIKERSKQVEERKDGKRRIQPIFLGSTCTDEPSSSIKSAAAQDIQQQQAKRRRIDEEDGESLESSSSEEDEEEEEMEVSGDDRTSSKKKTKQLDNKQSKILAVDFKKPTLRPIEQRTMKITEGTVVMDAPEPQSAFLQPVLNRKNFHLDIDNKWKHGGVEVTSVRLVKRKTQPPANHDSSESNAAPKQINDQVWMIVVPSPVIVAAANKNYCIFGCGDRCLRIYRLKCATNIACLLLDSIPISVGIREHAAYALTECGKLSTWDLRKPTVVVNRQPIFECVVKDSSLSTLDISERGVPLMSFSNGAVYTYGLEFGCWERVDLTTQMYRLTTFVDAKQFPDGPLGRLLKKARNNIGSSPNVAINVSRSIKEAQLHQWLHCADMLGNAQDYKGILAIYVEHLCEHGNEEKLRTVLDQLSSSVTPICGLRRGALRDDVAKMIEARHPVIAARLLTSYSSDNLPKKTSLF</sequence>
<dbReference type="Pfam" id="PF09453">
    <property type="entry name" value="HIRA_B"/>
    <property type="match status" value="1"/>
</dbReference>
<dbReference type="InterPro" id="IPR015943">
    <property type="entry name" value="WD40/YVTN_repeat-like_dom_sf"/>
</dbReference>
<comment type="function">
    <text evidence="1 11">Required for replication-independent chromatin assembly and for the periodic repression of histone gene transcription during the cell cycle.</text>
</comment>
<comment type="similarity">
    <text evidence="3 11">Belongs to the WD repeat HIR1 family.</text>
</comment>
<evidence type="ECO:0000313" key="15">
    <source>
        <dbReference type="EMBL" id="CAB3402598.1"/>
    </source>
</evidence>
<keyword evidence="9 11" id="KW-0539">Nucleus</keyword>
<dbReference type="PROSITE" id="PS50082">
    <property type="entry name" value="WD_REPEATS_2"/>
    <property type="match status" value="2"/>
</dbReference>
<feature type="compositionally biased region" description="Basic and acidic residues" evidence="12">
    <location>
        <begin position="799"/>
        <end position="815"/>
    </location>
</feature>
<evidence type="ECO:0000256" key="1">
    <source>
        <dbReference type="ARBA" id="ARBA00002677"/>
    </source>
</evidence>
<gene>
    <name evidence="15" type="ORF">CBOVIS_LOCUS5195</name>
</gene>
<proteinExistence type="inferred from homology"/>
<feature type="repeat" description="WD" evidence="10">
    <location>
        <begin position="436"/>
        <end position="477"/>
    </location>
</feature>
<evidence type="ECO:0000256" key="4">
    <source>
        <dbReference type="ARBA" id="ARBA00022574"/>
    </source>
</evidence>
<dbReference type="SMART" id="SM00320">
    <property type="entry name" value="WD40"/>
    <property type="match status" value="5"/>
</dbReference>
<dbReference type="GO" id="GO:0006338">
    <property type="term" value="P:chromatin remodeling"/>
    <property type="evidence" value="ECO:0007669"/>
    <property type="project" value="InterPro"/>
</dbReference>
<feature type="domain" description="Protein HIRA-like C-terminal" evidence="13">
    <location>
        <begin position="954"/>
        <end position="1135"/>
    </location>
</feature>
<dbReference type="InterPro" id="IPR031120">
    <property type="entry name" value="HIR1-like"/>
</dbReference>
<evidence type="ECO:0000256" key="5">
    <source>
        <dbReference type="ARBA" id="ARBA00022737"/>
    </source>
</evidence>
<dbReference type="GO" id="GO:0000785">
    <property type="term" value="C:chromatin"/>
    <property type="evidence" value="ECO:0007669"/>
    <property type="project" value="TreeGrafter"/>
</dbReference>
<evidence type="ECO:0000259" key="13">
    <source>
        <dbReference type="Pfam" id="PF07569"/>
    </source>
</evidence>
<evidence type="ECO:0000256" key="9">
    <source>
        <dbReference type="ARBA" id="ARBA00023242"/>
    </source>
</evidence>
<feature type="region of interest" description="Disordered" evidence="12">
    <location>
        <begin position="742"/>
        <end position="815"/>
    </location>
</feature>
<dbReference type="AlphaFoldDB" id="A0A8S1ER93"/>
<evidence type="ECO:0000256" key="6">
    <source>
        <dbReference type="ARBA" id="ARBA00022853"/>
    </source>
</evidence>
<organism evidence="15 16">
    <name type="scientific">Caenorhabditis bovis</name>
    <dbReference type="NCBI Taxonomy" id="2654633"/>
    <lineage>
        <taxon>Eukaryota</taxon>
        <taxon>Metazoa</taxon>
        <taxon>Ecdysozoa</taxon>
        <taxon>Nematoda</taxon>
        <taxon>Chromadorea</taxon>
        <taxon>Rhabditida</taxon>
        <taxon>Rhabditina</taxon>
        <taxon>Rhabditomorpha</taxon>
        <taxon>Rhabditoidea</taxon>
        <taxon>Rhabditidae</taxon>
        <taxon>Peloderinae</taxon>
        <taxon>Caenorhabditis</taxon>
    </lineage>
</organism>
<dbReference type="Proteomes" id="UP000494206">
    <property type="component" value="Unassembled WGS sequence"/>
</dbReference>
<protein>
    <recommendedName>
        <fullName evidence="11">Protein HIRA</fullName>
    </recommendedName>
</protein>
<dbReference type="PROSITE" id="PS00678">
    <property type="entry name" value="WD_REPEATS_1"/>
    <property type="match status" value="1"/>
</dbReference>
<dbReference type="InterPro" id="IPR001680">
    <property type="entry name" value="WD40_rpt"/>
</dbReference>
<dbReference type="Pfam" id="PF24105">
    <property type="entry name" value="Beta-prop_CAF1B_HIR1"/>
    <property type="match status" value="1"/>
</dbReference>